<dbReference type="PANTHER" id="PTHR30466:SF11">
    <property type="entry name" value="FLAVIN-DEPENDENT MONOOXYGENASE, REDUCTASE SUBUNIT HSAB"/>
    <property type="match status" value="1"/>
</dbReference>
<dbReference type="Gene3D" id="3.90.79.10">
    <property type="entry name" value="Nucleoside Triphosphate Pyrophosphohydrolase"/>
    <property type="match status" value="1"/>
</dbReference>
<dbReference type="InterPro" id="IPR012349">
    <property type="entry name" value="Split_barrel_FMN-bd"/>
</dbReference>
<dbReference type="PANTHER" id="PTHR30466">
    <property type="entry name" value="FLAVIN REDUCTASE"/>
    <property type="match status" value="1"/>
</dbReference>
<evidence type="ECO:0000313" key="6">
    <source>
        <dbReference type="Proteomes" id="UP000198409"/>
    </source>
</evidence>
<dbReference type="OrthoDB" id="9792858at2"/>
<organism evidence="4 6">
    <name type="scientific">Paracoccus sediminis</name>
    <dbReference type="NCBI Taxonomy" id="1214787"/>
    <lineage>
        <taxon>Bacteria</taxon>
        <taxon>Pseudomonadati</taxon>
        <taxon>Pseudomonadota</taxon>
        <taxon>Alphaproteobacteria</taxon>
        <taxon>Rhodobacterales</taxon>
        <taxon>Paracoccaceae</taxon>
        <taxon>Paracoccus</taxon>
    </lineage>
</organism>
<evidence type="ECO:0000259" key="3">
    <source>
        <dbReference type="SMART" id="SM00903"/>
    </source>
</evidence>
<reference evidence="6" key="1">
    <citation type="submission" date="2017-06" db="EMBL/GenBank/DDBJ databases">
        <authorList>
            <person name="Varghese N."/>
            <person name="Submissions S."/>
        </authorList>
    </citation>
    <scope>NUCLEOTIDE SEQUENCE [LARGE SCALE GENOMIC DNA]</scope>
    <source>
        <strain evidence="6">DSM 26170</strain>
    </source>
</reference>
<gene>
    <name evidence="5" type="ORF">EYF88_14385</name>
    <name evidence="4" type="ORF">SAMN06265378_11281</name>
</gene>
<reference evidence="4" key="2">
    <citation type="submission" date="2017-06" db="EMBL/GenBank/DDBJ databases">
        <authorList>
            <person name="Kim H.J."/>
            <person name="Triplett B.A."/>
        </authorList>
    </citation>
    <scope>NUCLEOTIDE SEQUENCE [LARGE SCALE GENOMIC DNA]</scope>
    <source>
        <strain evidence="4">DSM 26170</strain>
    </source>
</reference>
<feature type="domain" description="Flavin reductase like" evidence="3">
    <location>
        <begin position="13"/>
        <end position="156"/>
    </location>
</feature>
<dbReference type="SUPFAM" id="SSF50475">
    <property type="entry name" value="FMN-binding split barrel"/>
    <property type="match status" value="1"/>
</dbReference>
<dbReference type="InterPro" id="IPR050268">
    <property type="entry name" value="NADH-dep_flavin_reductase"/>
</dbReference>
<evidence type="ECO:0000313" key="5">
    <source>
        <dbReference type="EMBL" id="TBN47832.1"/>
    </source>
</evidence>
<evidence type="ECO:0000313" key="4">
    <source>
        <dbReference type="EMBL" id="SNR62509.1"/>
    </source>
</evidence>
<dbReference type="RefSeq" id="WP_089388937.1">
    <property type="nucleotide sequence ID" value="NZ_FZNM01000012.1"/>
</dbReference>
<dbReference type="Pfam" id="PF01613">
    <property type="entry name" value="Flavin_Reduct"/>
    <property type="match status" value="1"/>
</dbReference>
<evidence type="ECO:0000256" key="1">
    <source>
        <dbReference type="ARBA" id="ARBA00008898"/>
    </source>
</evidence>
<reference evidence="5 7" key="3">
    <citation type="submission" date="2019-02" db="EMBL/GenBank/DDBJ databases">
        <authorList>
            <person name="Zhang G."/>
        </authorList>
    </citation>
    <scope>NUCLEOTIDE SEQUENCE [LARGE SCALE GENOMIC DNA]</scope>
    <source>
        <strain evidence="5 7">CMB17</strain>
    </source>
</reference>
<protein>
    <submittedName>
        <fullName evidence="4 5">Flavin reductase</fullName>
    </submittedName>
</protein>
<dbReference type="Gene3D" id="2.30.110.10">
    <property type="entry name" value="Electron Transport, Fmn-binding Protein, Chain A"/>
    <property type="match status" value="1"/>
</dbReference>
<dbReference type="Proteomes" id="UP000292859">
    <property type="component" value="Unassembled WGS sequence"/>
</dbReference>
<keyword evidence="2" id="KW-0560">Oxidoreductase</keyword>
<dbReference type="EMBL" id="FZNM01000012">
    <property type="protein sequence ID" value="SNR62509.1"/>
    <property type="molecule type" value="Genomic_DNA"/>
</dbReference>
<dbReference type="GO" id="GO:0010181">
    <property type="term" value="F:FMN binding"/>
    <property type="evidence" value="ECO:0007669"/>
    <property type="project" value="InterPro"/>
</dbReference>
<keyword evidence="7" id="KW-1185">Reference proteome</keyword>
<dbReference type="Proteomes" id="UP000198409">
    <property type="component" value="Unassembled WGS sequence"/>
</dbReference>
<dbReference type="EMBL" id="SIRL01000012">
    <property type="protein sequence ID" value="TBN47832.1"/>
    <property type="molecule type" value="Genomic_DNA"/>
</dbReference>
<dbReference type="AlphaFoldDB" id="A0A238XWZ1"/>
<dbReference type="SMART" id="SM00903">
    <property type="entry name" value="Flavin_Reduct"/>
    <property type="match status" value="1"/>
</dbReference>
<sequence>MSAFDPRALRDAFGCFMTGVTVVTSMSPDGKPLGFTANSFSSVSLDPPLLLVSIAKSSRNFAHFSRAEGFAINVLAESQKDVSGTFAKPVEDRFAAVEWRPGDAGSPIIAGVSAWFDCTLAQVIDAGDHAILLGRVEDFGATQEAGLGYYRGAYVTPAQTGAQLPAGPDVKISAILESAGEVLLLDDGKNGLTLPETRVGRDGVQAALTRLLSETVPDASAGEIYAVYEGASEGCQHIAYRCPAATTETLRGQFVPLESSQFKGIADSAMRSMLERLCEESRLGNYGVYFGSHEQGQVTRKPQGSAS</sequence>
<evidence type="ECO:0000313" key="7">
    <source>
        <dbReference type="Proteomes" id="UP000292859"/>
    </source>
</evidence>
<dbReference type="InterPro" id="IPR002563">
    <property type="entry name" value="Flavin_Rdtase-like_dom"/>
</dbReference>
<proteinExistence type="inferred from homology"/>
<name>A0A238XWZ1_9RHOB</name>
<comment type="similarity">
    <text evidence="1">Belongs to the non-flavoprotein flavin reductase family.</text>
</comment>
<evidence type="ECO:0000256" key="2">
    <source>
        <dbReference type="ARBA" id="ARBA00023002"/>
    </source>
</evidence>
<dbReference type="GO" id="GO:0042602">
    <property type="term" value="F:riboflavin reductase (NADPH) activity"/>
    <property type="evidence" value="ECO:0007669"/>
    <property type="project" value="TreeGrafter"/>
</dbReference>
<accession>A0A238XWZ1</accession>